<comment type="caution">
    <text evidence="6">The sequence shown here is derived from an EMBL/GenBank/DDBJ whole genome shotgun (WGS) entry which is preliminary data.</text>
</comment>
<dbReference type="EMBL" id="JACTAM010000004">
    <property type="protein sequence ID" value="KAI2665919.1"/>
    <property type="molecule type" value="Genomic_DNA"/>
</dbReference>
<evidence type="ECO:0000256" key="1">
    <source>
        <dbReference type="ARBA" id="ARBA00004123"/>
    </source>
</evidence>
<protein>
    <submittedName>
        <fullName evidence="6">E3 SUMO-protein ligase ZBED1</fullName>
    </submittedName>
</protein>
<keyword evidence="6" id="KW-0436">Ligase</keyword>
<keyword evidence="4" id="KW-0862">Zinc</keyword>
<reference evidence="6 7" key="1">
    <citation type="submission" date="2022-01" db="EMBL/GenBank/DDBJ databases">
        <title>A high-quality chromosome-level genome assembly of rohu carp, Labeo rohita.</title>
        <authorList>
            <person name="Arick M.A. II"/>
            <person name="Hsu C.-Y."/>
            <person name="Magbanua Z."/>
            <person name="Pechanova O."/>
            <person name="Grover C."/>
            <person name="Miller E."/>
            <person name="Thrash A."/>
            <person name="Ezzel L."/>
            <person name="Alam S."/>
            <person name="Benzie J."/>
            <person name="Hamilton M."/>
            <person name="Karsi A."/>
            <person name="Lawrence M.L."/>
            <person name="Peterson D.G."/>
        </authorList>
    </citation>
    <scope>NUCLEOTIDE SEQUENCE [LARGE SCALE GENOMIC DNA]</scope>
    <source>
        <strain evidence="7">BAU-BD-2019</strain>
        <tissue evidence="6">Blood</tissue>
    </source>
</reference>
<evidence type="ECO:0000256" key="5">
    <source>
        <dbReference type="ARBA" id="ARBA00023242"/>
    </source>
</evidence>
<gene>
    <name evidence="6" type="ORF">H4Q32_023036</name>
</gene>
<dbReference type="SUPFAM" id="SSF140996">
    <property type="entry name" value="Hermes dimerisation domain"/>
    <property type="match status" value="1"/>
</dbReference>
<name>A0ABQ8MSV8_LABRO</name>
<proteinExistence type="predicted"/>
<keyword evidence="2" id="KW-0479">Metal-binding</keyword>
<sequence length="248" mass="28316">MCAGYTCCWGNSSSRCIKVSRARKDVQIQSRDRKSEICNKVIGCNYWLNAGLVEHGSSLKRKARRWKGKATFNTTNLIRHLKNKHPTQYSEFTQATHPKTSQLTLQESLKRREKMPHDSAKVQDITAKIAQMIAMSDLPFTFVENPGFLMLIEHVEPRFEMPSRHYFTEKALPALYKKISDKLLVLLSDVDIGEGVFVHSGKWKKIQDNINDSLFVKEMAVCIWGTNTLAVAWKQKVAPPQNLIPDPL</sequence>
<dbReference type="InterPro" id="IPR052035">
    <property type="entry name" value="ZnF_BED_domain_contain"/>
</dbReference>
<evidence type="ECO:0000313" key="7">
    <source>
        <dbReference type="Proteomes" id="UP000830375"/>
    </source>
</evidence>
<keyword evidence="5" id="KW-0539">Nucleus</keyword>
<organism evidence="6 7">
    <name type="scientific">Labeo rohita</name>
    <name type="common">Indian major carp</name>
    <name type="synonym">Cyprinus rohita</name>
    <dbReference type="NCBI Taxonomy" id="84645"/>
    <lineage>
        <taxon>Eukaryota</taxon>
        <taxon>Metazoa</taxon>
        <taxon>Chordata</taxon>
        <taxon>Craniata</taxon>
        <taxon>Vertebrata</taxon>
        <taxon>Euteleostomi</taxon>
        <taxon>Actinopterygii</taxon>
        <taxon>Neopterygii</taxon>
        <taxon>Teleostei</taxon>
        <taxon>Ostariophysi</taxon>
        <taxon>Cypriniformes</taxon>
        <taxon>Cyprinidae</taxon>
        <taxon>Labeoninae</taxon>
        <taxon>Labeonini</taxon>
        <taxon>Labeo</taxon>
    </lineage>
</organism>
<accession>A0ABQ8MSV8</accession>
<dbReference type="Proteomes" id="UP000830375">
    <property type="component" value="Unassembled WGS sequence"/>
</dbReference>
<evidence type="ECO:0000256" key="3">
    <source>
        <dbReference type="ARBA" id="ARBA00022771"/>
    </source>
</evidence>
<comment type="subcellular location">
    <subcellularLocation>
        <location evidence="1">Nucleus</location>
    </subcellularLocation>
</comment>
<evidence type="ECO:0000313" key="6">
    <source>
        <dbReference type="EMBL" id="KAI2665919.1"/>
    </source>
</evidence>
<keyword evidence="7" id="KW-1185">Reference proteome</keyword>
<dbReference type="PANTHER" id="PTHR46481:SF10">
    <property type="entry name" value="ZINC FINGER BED DOMAIN-CONTAINING PROTEIN 39"/>
    <property type="match status" value="1"/>
</dbReference>
<keyword evidence="3" id="KW-0863">Zinc-finger</keyword>
<dbReference type="PANTHER" id="PTHR46481">
    <property type="entry name" value="ZINC FINGER BED DOMAIN-CONTAINING PROTEIN 4"/>
    <property type="match status" value="1"/>
</dbReference>
<dbReference type="GO" id="GO:0016874">
    <property type="term" value="F:ligase activity"/>
    <property type="evidence" value="ECO:0007669"/>
    <property type="project" value="UniProtKB-KW"/>
</dbReference>
<evidence type="ECO:0000256" key="4">
    <source>
        <dbReference type="ARBA" id="ARBA00022833"/>
    </source>
</evidence>
<evidence type="ECO:0000256" key="2">
    <source>
        <dbReference type="ARBA" id="ARBA00022723"/>
    </source>
</evidence>